<dbReference type="SMART" id="SM00896">
    <property type="entry name" value="FDX-ACB"/>
    <property type="match status" value="1"/>
</dbReference>
<evidence type="ECO:0000313" key="20">
    <source>
        <dbReference type="Proteomes" id="UP000242699"/>
    </source>
</evidence>
<accession>A0A2T2X6Y2</accession>
<keyword evidence="6 14" id="KW-0479">Metal-binding</keyword>
<dbReference type="GO" id="GO:0000287">
    <property type="term" value="F:magnesium ion binding"/>
    <property type="evidence" value="ECO:0007669"/>
    <property type="project" value="UniProtKB-UniRule"/>
</dbReference>
<dbReference type="InterPro" id="IPR005121">
    <property type="entry name" value="Fdx_antiC-bd"/>
</dbReference>
<evidence type="ECO:0000256" key="2">
    <source>
        <dbReference type="ARBA" id="ARBA00008653"/>
    </source>
</evidence>
<dbReference type="GO" id="GO:0005524">
    <property type="term" value="F:ATP binding"/>
    <property type="evidence" value="ECO:0007669"/>
    <property type="project" value="UniProtKB-UniRule"/>
</dbReference>
<organism evidence="19 20">
    <name type="scientific">Sulfobacillus benefaciens</name>
    <dbReference type="NCBI Taxonomy" id="453960"/>
    <lineage>
        <taxon>Bacteria</taxon>
        <taxon>Bacillati</taxon>
        <taxon>Bacillota</taxon>
        <taxon>Clostridia</taxon>
        <taxon>Eubacteriales</taxon>
        <taxon>Clostridiales Family XVII. Incertae Sedis</taxon>
        <taxon>Sulfobacillus</taxon>
    </lineage>
</organism>
<evidence type="ECO:0000256" key="14">
    <source>
        <dbReference type="HAMAP-Rule" id="MF_00283"/>
    </source>
</evidence>
<comment type="subcellular location">
    <subcellularLocation>
        <location evidence="1 14">Cytoplasm</location>
    </subcellularLocation>
</comment>
<keyword evidence="8 14" id="KW-0067">ATP-binding</keyword>
<dbReference type="InterPro" id="IPR005147">
    <property type="entry name" value="tRNA_synthase_B5-dom"/>
</dbReference>
<dbReference type="Pfam" id="PF17759">
    <property type="entry name" value="tRNA_synthFbeta"/>
    <property type="match status" value="1"/>
</dbReference>
<evidence type="ECO:0000259" key="17">
    <source>
        <dbReference type="PROSITE" id="PS51447"/>
    </source>
</evidence>
<dbReference type="InterPro" id="IPR004532">
    <property type="entry name" value="Phe-tRNA-ligase_IIc_bsu_bact"/>
</dbReference>
<evidence type="ECO:0000256" key="5">
    <source>
        <dbReference type="ARBA" id="ARBA00022598"/>
    </source>
</evidence>
<evidence type="ECO:0000256" key="9">
    <source>
        <dbReference type="ARBA" id="ARBA00022842"/>
    </source>
</evidence>
<evidence type="ECO:0000259" key="18">
    <source>
        <dbReference type="PROSITE" id="PS51483"/>
    </source>
</evidence>
<feature type="binding site" evidence="14">
    <location>
        <position position="451"/>
    </location>
    <ligand>
        <name>Mg(2+)</name>
        <dbReference type="ChEBI" id="CHEBI:18420"/>
        <note>shared with alpha subunit</note>
    </ligand>
</feature>
<keyword evidence="5 14" id="KW-0436">Ligase</keyword>
<dbReference type="SUPFAM" id="SSF55681">
    <property type="entry name" value="Class II aaRS and biotin synthetases"/>
    <property type="match status" value="1"/>
</dbReference>
<reference evidence="19 20" key="1">
    <citation type="journal article" date="2014" name="BMC Genomics">
        <title>Comparison of environmental and isolate Sulfobacillus genomes reveals diverse carbon, sulfur, nitrogen, and hydrogen metabolisms.</title>
        <authorList>
            <person name="Justice N.B."/>
            <person name="Norman A."/>
            <person name="Brown C.T."/>
            <person name="Singh A."/>
            <person name="Thomas B.C."/>
            <person name="Banfield J.F."/>
        </authorList>
    </citation>
    <scope>NUCLEOTIDE SEQUENCE [LARGE SCALE GENOMIC DNA]</scope>
    <source>
        <strain evidence="19">AMDSBA1</strain>
    </source>
</reference>
<evidence type="ECO:0000256" key="15">
    <source>
        <dbReference type="PROSITE-ProRule" id="PRU00209"/>
    </source>
</evidence>
<keyword evidence="10 15" id="KW-0694">RNA-binding</keyword>
<sequence length="779" mass="87661">MIASYRWLQRFVPELPSPDVVGEKLTQLGWEVVSKKPWGLWYEPVELVEITKRVKHPHADHLSLITVRRRDNVLTTVVSGASNGFAGDRVWYAQPGTRLIDGRILETVTMRGIDSPGMLLSAHELGFEAGPQDLWIWDGDQPLGTHFLDVLGGMDTVFELELTPNLAIFGQNMRALSRELAASLSLPWNSRSTEFSYGRVPMANVIDAQACPIYGLAEFRIKPDAVTPLWIQILLKSIGQRLIHPAVDLTNFVLWDIGQPLHAFDADKVDGKIEVRNAVDGEVLATLDGSERTLSSYDLVIADQNRALALAGVMGGSGSAVSLETTRILLESAHFDAQRIFQTMRRHQIYSDAALHFGKGTDPHAVVTAPAQYQNLLAEMGILEEIGPSQMIGIIPPSRQVPFNPQGIRQLLGVGWSDERILDGLERLGFEKGETGIVIPSDRHDVEGTPDLAEEVARLYGLDEIEPRMFVVSASPGRPSTRVSYQELIRNSLAAAGYWEVITRSFTSPSRIQRAGMRPSPDVINVVNPLRDEETLLRPSLLPGMLETLESNRARRDISLSLFELAPVYTRETPDFWQYDELTVVRTLEARKRYPRPDSPHLLELKGTLEWLNQKCGMGLSWKQVPSGPEFMHPGRLLAIYRRDGSVVGYLGEVRPRIAQRYHAKRIGVWFMRISDDPGVEIASRIRRPMRYPEVVRDLSLIVPQGVSYQTIWEISHQLQSSILQSLTPIDHYRGDFGHSWTFRLVFQSEDKTLTDEEVERVIQQFLQLTQDLGVTMRQ</sequence>
<dbReference type="SMART" id="SM00874">
    <property type="entry name" value="B5"/>
    <property type="match status" value="1"/>
</dbReference>
<evidence type="ECO:0000259" key="16">
    <source>
        <dbReference type="PROSITE" id="PS50886"/>
    </source>
</evidence>
<feature type="binding site" evidence="14">
    <location>
        <position position="454"/>
    </location>
    <ligand>
        <name>Mg(2+)</name>
        <dbReference type="ChEBI" id="CHEBI:18420"/>
        <note>shared with alpha subunit</note>
    </ligand>
</feature>
<dbReference type="Gene3D" id="3.30.70.380">
    <property type="entry name" value="Ferrodoxin-fold anticodon-binding domain"/>
    <property type="match status" value="1"/>
</dbReference>
<dbReference type="Gene3D" id="2.40.50.140">
    <property type="entry name" value="Nucleic acid-binding proteins"/>
    <property type="match status" value="1"/>
</dbReference>
<dbReference type="SUPFAM" id="SSF54991">
    <property type="entry name" value="Anticodon-binding domain of PheRS"/>
    <property type="match status" value="1"/>
</dbReference>
<dbReference type="Gene3D" id="3.30.930.10">
    <property type="entry name" value="Bira Bifunctional Protein, Domain 2"/>
    <property type="match status" value="1"/>
</dbReference>
<comment type="subunit">
    <text evidence="3 14">Tetramer of two alpha and two beta subunits.</text>
</comment>
<gene>
    <name evidence="14 19" type="primary">pheT</name>
    <name evidence="19" type="ORF">C7B43_07060</name>
</gene>
<dbReference type="Proteomes" id="UP000242699">
    <property type="component" value="Unassembled WGS sequence"/>
</dbReference>
<comment type="cofactor">
    <cofactor evidence="14">
        <name>Mg(2+)</name>
        <dbReference type="ChEBI" id="CHEBI:18420"/>
    </cofactor>
    <text evidence="14">Binds 2 magnesium ions per tetramer.</text>
</comment>
<evidence type="ECO:0000256" key="10">
    <source>
        <dbReference type="ARBA" id="ARBA00022884"/>
    </source>
</evidence>
<dbReference type="NCBIfam" id="TIGR00472">
    <property type="entry name" value="pheT_bact"/>
    <property type="match status" value="1"/>
</dbReference>
<dbReference type="GO" id="GO:0006432">
    <property type="term" value="P:phenylalanyl-tRNA aminoacylation"/>
    <property type="evidence" value="ECO:0007669"/>
    <property type="project" value="UniProtKB-UniRule"/>
</dbReference>
<dbReference type="GO" id="GO:0009328">
    <property type="term" value="C:phenylalanine-tRNA ligase complex"/>
    <property type="evidence" value="ECO:0007669"/>
    <property type="project" value="TreeGrafter"/>
</dbReference>
<evidence type="ECO:0000256" key="6">
    <source>
        <dbReference type="ARBA" id="ARBA00022723"/>
    </source>
</evidence>
<name>A0A2T2X6Y2_9FIRM</name>
<dbReference type="GO" id="GO:0000049">
    <property type="term" value="F:tRNA binding"/>
    <property type="evidence" value="ECO:0007669"/>
    <property type="project" value="UniProtKB-UniRule"/>
</dbReference>
<dbReference type="InterPro" id="IPR020825">
    <property type="entry name" value="Phe-tRNA_synthase-like_B3/B4"/>
</dbReference>
<evidence type="ECO:0000256" key="4">
    <source>
        <dbReference type="ARBA" id="ARBA00022555"/>
    </source>
</evidence>
<dbReference type="InterPro" id="IPR045864">
    <property type="entry name" value="aa-tRNA-synth_II/BPL/LPL"/>
</dbReference>
<dbReference type="PROSITE" id="PS51447">
    <property type="entry name" value="FDX_ACB"/>
    <property type="match status" value="1"/>
</dbReference>
<dbReference type="SUPFAM" id="SSF50249">
    <property type="entry name" value="Nucleic acid-binding proteins"/>
    <property type="match status" value="1"/>
</dbReference>
<dbReference type="PROSITE" id="PS50886">
    <property type="entry name" value="TRBD"/>
    <property type="match status" value="1"/>
</dbReference>
<dbReference type="Pfam" id="PF03484">
    <property type="entry name" value="B5"/>
    <property type="match status" value="1"/>
</dbReference>
<evidence type="ECO:0000256" key="12">
    <source>
        <dbReference type="ARBA" id="ARBA00023146"/>
    </source>
</evidence>
<dbReference type="HAMAP" id="MF_00283">
    <property type="entry name" value="Phe_tRNA_synth_beta1"/>
    <property type="match status" value="1"/>
</dbReference>
<dbReference type="PANTHER" id="PTHR10947">
    <property type="entry name" value="PHENYLALANYL-TRNA SYNTHETASE BETA CHAIN AND LEUCINE-RICH REPEAT-CONTAINING PROTEIN 47"/>
    <property type="match status" value="1"/>
</dbReference>
<comment type="similarity">
    <text evidence="2 14">Belongs to the phenylalanyl-tRNA synthetase beta subunit family. Type 1 subfamily.</text>
</comment>
<dbReference type="SMART" id="SM00873">
    <property type="entry name" value="B3_4"/>
    <property type="match status" value="1"/>
</dbReference>
<proteinExistence type="inferred from homology"/>
<keyword evidence="14" id="KW-0963">Cytoplasm</keyword>
<keyword evidence="4 15" id="KW-0820">tRNA-binding</keyword>
<evidence type="ECO:0000313" key="19">
    <source>
        <dbReference type="EMBL" id="PSR30260.1"/>
    </source>
</evidence>
<feature type="domain" description="B5" evidence="18">
    <location>
        <begin position="396"/>
        <end position="467"/>
    </location>
</feature>
<comment type="catalytic activity">
    <reaction evidence="13 14">
        <text>tRNA(Phe) + L-phenylalanine + ATP = L-phenylalanyl-tRNA(Phe) + AMP + diphosphate + H(+)</text>
        <dbReference type="Rhea" id="RHEA:19413"/>
        <dbReference type="Rhea" id="RHEA-COMP:9668"/>
        <dbReference type="Rhea" id="RHEA-COMP:9699"/>
        <dbReference type="ChEBI" id="CHEBI:15378"/>
        <dbReference type="ChEBI" id="CHEBI:30616"/>
        <dbReference type="ChEBI" id="CHEBI:33019"/>
        <dbReference type="ChEBI" id="CHEBI:58095"/>
        <dbReference type="ChEBI" id="CHEBI:78442"/>
        <dbReference type="ChEBI" id="CHEBI:78531"/>
        <dbReference type="ChEBI" id="CHEBI:456215"/>
        <dbReference type="EC" id="6.1.1.20"/>
    </reaction>
</comment>
<comment type="caution">
    <text evidence="19">The sequence shown here is derived from an EMBL/GenBank/DDBJ whole genome shotgun (WGS) entry which is preliminary data.</text>
</comment>
<evidence type="ECO:0000256" key="8">
    <source>
        <dbReference type="ARBA" id="ARBA00022840"/>
    </source>
</evidence>
<dbReference type="GO" id="GO:0016740">
    <property type="term" value="F:transferase activity"/>
    <property type="evidence" value="ECO:0007669"/>
    <property type="project" value="UniProtKB-ARBA"/>
</dbReference>
<protein>
    <recommendedName>
        <fullName evidence="14">Phenylalanine--tRNA ligase beta subunit</fullName>
        <ecNumber evidence="14">6.1.1.20</ecNumber>
    </recommendedName>
    <alternativeName>
        <fullName evidence="14">Phenylalanyl-tRNA synthetase beta subunit</fullName>
        <shortName evidence="14">PheRS</shortName>
    </alternativeName>
</protein>
<dbReference type="PROSITE" id="PS51483">
    <property type="entry name" value="B5"/>
    <property type="match status" value="1"/>
</dbReference>
<evidence type="ECO:0000256" key="11">
    <source>
        <dbReference type="ARBA" id="ARBA00022917"/>
    </source>
</evidence>
<dbReference type="AlphaFoldDB" id="A0A2T2X6Y2"/>
<dbReference type="SUPFAM" id="SSF56037">
    <property type="entry name" value="PheT/TilS domain"/>
    <property type="match status" value="1"/>
</dbReference>
<dbReference type="InterPro" id="IPR009061">
    <property type="entry name" value="DNA-bd_dom_put_sf"/>
</dbReference>
<dbReference type="EC" id="6.1.1.20" evidence="14"/>
<dbReference type="Gene3D" id="3.30.56.10">
    <property type="match status" value="2"/>
</dbReference>
<dbReference type="InterPro" id="IPR002547">
    <property type="entry name" value="tRNA-bd_dom"/>
</dbReference>
<dbReference type="InterPro" id="IPR036690">
    <property type="entry name" value="Fdx_antiC-bd_sf"/>
</dbReference>
<dbReference type="EMBL" id="PXYT01000012">
    <property type="protein sequence ID" value="PSR30260.1"/>
    <property type="molecule type" value="Genomic_DNA"/>
</dbReference>
<feature type="domain" description="TRNA-binding" evidence="16">
    <location>
        <begin position="39"/>
        <end position="148"/>
    </location>
</feature>
<dbReference type="Pfam" id="PF03483">
    <property type="entry name" value="B3_4"/>
    <property type="match status" value="1"/>
</dbReference>
<dbReference type="InterPro" id="IPR045060">
    <property type="entry name" value="Phe-tRNA-ligase_IIc_bsu"/>
</dbReference>
<keyword evidence="7 14" id="KW-0547">Nucleotide-binding</keyword>
<evidence type="ECO:0000256" key="7">
    <source>
        <dbReference type="ARBA" id="ARBA00022741"/>
    </source>
</evidence>
<keyword evidence="9 14" id="KW-0460">Magnesium</keyword>
<evidence type="ECO:0000256" key="3">
    <source>
        <dbReference type="ARBA" id="ARBA00011209"/>
    </source>
</evidence>
<evidence type="ECO:0000256" key="1">
    <source>
        <dbReference type="ARBA" id="ARBA00004496"/>
    </source>
</evidence>
<keyword evidence="12 14" id="KW-0030">Aminoacyl-tRNA synthetase</keyword>
<dbReference type="Pfam" id="PF01588">
    <property type="entry name" value="tRNA_bind"/>
    <property type="match status" value="1"/>
</dbReference>
<dbReference type="GO" id="GO:0004826">
    <property type="term" value="F:phenylalanine-tRNA ligase activity"/>
    <property type="evidence" value="ECO:0007669"/>
    <property type="project" value="UniProtKB-UniRule"/>
</dbReference>
<dbReference type="Pfam" id="PF03147">
    <property type="entry name" value="FDX-ACB"/>
    <property type="match status" value="1"/>
</dbReference>
<feature type="binding site" evidence="14">
    <location>
        <position position="445"/>
    </location>
    <ligand>
        <name>Mg(2+)</name>
        <dbReference type="ChEBI" id="CHEBI:18420"/>
        <note>shared with alpha subunit</note>
    </ligand>
</feature>
<feature type="binding site" evidence="14">
    <location>
        <position position="455"/>
    </location>
    <ligand>
        <name>Mg(2+)</name>
        <dbReference type="ChEBI" id="CHEBI:18420"/>
        <note>shared with alpha subunit</note>
    </ligand>
</feature>
<dbReference type="InterPro" id="IPR012340">
    <property type="entry name" value="NA-bd_OB-fold"/>
</dbReference>
<dbReference type="SUPFAM" id="SSF46955">
    <property type="entry name" value="Putative DNA-binding domain"/>
    <property type="match status" value="1"/>
</dbReference>
<keyword evidence="11 14" id="KW-0648">Protein biosynthesis</keyword>
<feature type="domain" description="FDX-ACB" evidence="17">
    <location>
        <begin position="690"/>
        <end position="778"/>
    </location>
</feature>
<dbReference type="InterPro" id="IPR041616">
    <property type="entry name" value="PheRS_beta_core"/>
</dbReference>
<dbReference type="InterPro" id="IPR005146">
    <property type="entry name" value="B3/B4_tRNA-bd"/>
</dbReference>
<dbReference type="GO" id="GO:0140096">
    <property type="term" value="F:catalytic activity, acting on a protein"/>
    <property type="evidence" value="ECO:0007669"/>
    <property type="project" value="UniProtKB-ARBA"/>
</dbReference>
<dbReference type="PANTHER" id="PTHR10947:SF0">
    <property type="entry name" value="PHENYLALANINE--TRNA LIGASE BETA SUBUNIT"/>
    <property type="match status" value="1"/>
</dbReference>
<evidence type="ECO:0000256" key="13">
    <source>
        <dbReference type="ARBA" id="ARBA00049255"/>
    </source>
</evidence>
<dbReference type="Gene3D" id="3.50.40.10">
    <property type="entry name" value="Phenylalanyl-trna Synthetase, Chain B, domain 3"/>
    <property type="match status" value="1"/>
</dbReference>